<accession>A0A8D8LWW9</accession>
<sequence>MFNRHASQANRIHFSIDCVLAINSHLLVIRALSAWNLDQFISINPLLWLTVLYQLVAITQEIIMVSMQPGLNSVRNMHGKQLLSLSKLAMFSSNPIKDSHTRTLFTSLLTISLIILSSS</sequence>
<dbReference type="EMBL" id="HBUF01027087">
    <property type="protein sequence ID" value="CAG6613287.1"/>
    <property type="molecule type" value="Transcribed_RNA"/>
</dbReference>
<organism evidence="1">
    <name type="scientific">Cacopsylla melanoneura</name>
    <dbReference type="NCBI Taxonomy" id="428564"/>
    <lineage>
        <taxon>Eukaryota</taxon>
        <taxon>Metazoa</taxon>
        <taxon>Ecdysozoa</taxon>
        <taxon>Arthropoda</taxon>
        <taxon>Hexapoda</taxon>
        <taxon>Insecta</taxon>
        <taxon>Pterygota</taxon>
        <taxon>Neoptera</taxon>
        <taxon>Paraneoptera</taxon>
        <taxon>Hemiptera</taxon>
        <taxon>Sternorrhyncha</taxon>
        <taxon>Psylloidea</taxon>
        <taxon>Psyllidae</taxon>
        <taxon>Psyllinae</taxon>
        <taxon>Cacopsylla</taxon>
    </lineage>
</organism>
<dbReference type="EMBL" id="HBUF01355951">
    <property type="protein sequence ID" value="CAG6717501.1"/>
    <property type="molecule type" value="Transcribed_RNA"/>
</dbReference>
<reference evidence="1" key="1">
    <citation type="submission" date="2021-05" db="EMBL/GenBank/DDBJ databases">
        <authorList>
            <person name="Alioto T."/>
            <person name="Alioto T."/>
            <person name="Gomez Garrido J."/>
        </authorList>
    </citation>
    <scope>NUCLEOTIDE SEQUENCE</scope>
</reference>
<evidence type="ECO:0000313" key="1">
    <source>
        <dbReference type="EMBL" id="CAG6613287.1"/>
    </source>
</evidence>
<proteinExistence type="predicted"/>
<dbReference type="AlphaFoldDB" id="A0A8D8LWW9"/>
<dbReference type="EMBL" id="HBUF01355952">
    <property type="protein sequence ID" value="CAG6717504.1"/>
    <property type="molecule type" value="Transcribed_RNA"/>
</dbReference>
<dbReference type="EMBL" id="HBUF01528306">
    <property type="protein sequence ID" value="CAG6750922.1"/>
    <property type="molecule type" value="Transcribed_RNA"/>
</dbReference>
<protein>
    <submittedName>
        <fullName evidence="1">Uncharacterized protein</fullName>
    </submittedName>
</protein>
<name>A0A8D8LWW9_9HEMI</name>